<reference evidence="6 7" key="1">
    <citation type="journal article" date="2016" name="Sci. Rep.">
        <title>Metabolic traits of an uncultured archaeal lineage -MSBL1- from brine pools of the Red Sea.</title>
        <authorList>
            <person name="Mwirichia R."/>
            <person name="Alam I."/>
            <person name="Rashid M."/>
            <person name="Vinu M."/>
            <person name="Ba-Alawi W."/>
            <person name="Anthony Kamau A."/>
            <person name="Kamanda Ngugi D."/>
            <person name="Goker M."/>
            <person name="Klenk H.P."/>
            <person name="Bajic V."/>
            <person name="Stingl U."/>
        </authorList>
    </citation>
    <scope>NUCLEOTIDE SEQUENCE [LARGE SCALE GENOMIC DNA]</scope>
    <source>
        <strain evidence="6">SCGC-AAA259J03</strain>
    </source>
</reference>
<sequence length="205" mass="23001">MTTIFYKGQKFLVRPEVYKPAEDTYLLVNNIEVDPGEKILELGTGCGIVSVIAAKNGCKIVATDINPEAIKCAKENAENHEVRNKIDFREGNLFQPIKDEKFDLIIFNPPYLPVPAGESSKKGLETAWDGGSDGREIIDRFLNQVSSYLKPDGRIVFLQSSLSDIQKTFKVLREGGFSIQTKTEKLCFEELYLIKSKALNSSIYK</sequence>
<comment type="similarity">
    <text evidence="1">Belongs to the eukaryotic/archaeal PrmC-related family.</text>
</comment>
<dbReference type="GO" id="GO:0008276">
    <property type="term" value="F:protein methyltransferase activity"/>
    <property type="evidence" value="ECO:0007669"/>
    <property type="project" value="TreeGrafter"/>
</dbReference>
<dbReference type="PANTHER" id="PTHR45875">
    <property type="entry name" value="METHYLTRANSFERASE N6AMT1"/>
    <property type="match status" value="1"/>
</dbReference>
<dbReference type="InterPro" id="IPR007848">
    <property type="entry name" value="Small_mtfrase_dom"/>
</dbReference>
<keyword evidence="2" id="KW-0489">Methyltransferase</keyword>
<dbReference type="CDD" id="cd02440">
    <property type="entry name" value="AdoMet_MTases"/>
    <property type="match status" value="1"/>
</dbReference>
<dbReference type="PANTHER" id="PTHR45875:SF1">
    <property type="entry name" value="METHYLTRANSFERASE N6AMT1"/>
    <property type="match status" value="1"/>
</dbReference>
<evidence type="ECO:0000256" key="1">
    <source>
        <dbReference type="ARBA" id="ARBA00006149"/>
    </source>
</evidence>
<dbReference type="EMBL" id="LHXT01000010">
    <property type="protein sequence ID" value="KXA98685.1"/>
    <property type="molecule type" value="Genomic_DNA"/>
</dbReference>
<dbReference type="InterPro" id="IPR052190">
    <property type="entry name" value="Euk-Arch_PrmC-MTase"/>
</dbReference>
<evidence type="ECO:0000313" key="6">
    <source>
        <dbReference type="EMBL" id="KXA98685.1"/>
    </source>
</evidence>
<proteinExistence type="inferred from homology"/>
<evidence type="ECO:0000256" key="4">
    <source>
        <dbReference type="ARBA" id="ARBA00022691"/>
    </source>
</evidence>
<dbReference type="GO" id="GO:0008757">
    <property type="term" value="F:S-adenosylmethionine-dependent methyltransferase activity"/>
    <property type="evidence" value="ECO:0007669"/>
    <property type="project" value="TreeGrafter"/>
</dbReference>
<comment type="caution">
    <text evidence="6">The sequence shown here is derived from an EMBL/GenBank/DDBJ whole genome shotgun (WGS) entry which is preliminary data.</text>
</comment>
<keyword evidence="4" id="KW-0949">S-adenosyl-L-methionine</keyword>
<evidence type="ECO:0000259" key="5">
    <source>
        <dbReference type="Pfam" id="PF05175"/>
    </source>
</evidence>
<evidence type="ECO:0000256" key="3">
    <source>
        <dbReference type="ARBA" id="ARBA00022679"/>
    </source>
</evidence>
<dbReference type="GO" id="GO:0003676">
    <property type="term" value="F:nucleic acid binding"/>
    <property type="evidence" value="ECO:0007669"/>
    <property type="project" value="InterPro"/>
</dbReference>
<dbReference type="AlphaFoldDB" id="A0A656YX01"/>
<gene>
    <name evidence="6" type="ORF">AKJ39_01225</name>
</gene>
<dbReference type="Pfam" id="PF05175">
    <property type="entry name" value="MTS"/>
    <property type="match status" value="1"/>
</dbReference>
<keyword evidence="3" id="KW-0808">Transferase</keyword>
<feature type="domain" description="Methyltransferase small" evidence="5">
    <location>
        <begin position="24"/>
        <end position="111"/>
    </location>
</feature>
<protein>
    <recommendedName>
        <fullName evidence="5">Methyltransferase small domain-containing protein</fullName>
    </recommendedName>
</protein>
<keyword evidence="7" id="KW-1185">Reference proteome</keyword>
<dbReference type="InterPro" id="IPR029063">
    <property type="entry name" value="SAM-dependent_MTases_sf"/>
</dbReference>
<evidence type="ECO:0000313" key="7">
    <source>
        <dbReference type="Proteomes" id="UP000070257"/>
    </source>
</evidence>
<dbReference type="NCBIfam" id="TIGR00537">
    <property type="entry name" value="hemK_rel_arch"/>
    <property type="match status" value="1"/>
</dbReference>
<dbReference type="GO" id="GO:0032259">
    <property type="term" value="P:methylation"/>
    <property type="evidence" value="ECO:0007669"/>
    <property type="project" value="UniProtKB-KW"/>
</dbReference>
<dbReference type="InterPro" id="IPR004557">
    <property type="entry name" value="PrmC-related"/>
</dbReference>
<dbReference type="InterPro" id="IPR002052">
    <property type="entry name" value="DNA_methylase_N6_adenine_CS"/>
</dbReference>
<evidence type="ECO:0000256" key="2">
    <source>
        <dbReference type="ARBA" id="ARBA00022603"/>
    </source>
</evidence>
<dbReference type="PROSITE" id="PS00092">
    <property type="entry name" value="N6_MTASE"/>
    <property type="match status" value="1"/>
</dbReference>
<dbReference type="GO" id="GO:0035657">
    <property type="term" value="C:eRF1 methyltransferase complex"/>
    <property type="evidence" value="ECO:0007669"/>
    <property type="project" value="TreeGrafter"/>
</dbReference>
<dbReference type="Gene3D" id="3.40.50.150">
    <property type="entry name" value="Vaccinia Virus protein VP39"/>
    <property type="match status" value="1"/>
</dbReference>
<dbReference type="SUPFAM" id="SSF53335">
    <property type="entry name" value="S-adenosyl-L-methionine-dependent methyltransferases"/>
    <property type="match status" value="1"/>
</dbReference>
<name>A0A656YX01_9EURY</name>
<organism evidence="6 7">
    <name type="scientific">candidate division MSBL1 archaeon SCGC-AAA259J03</name>
    <dbReference type="NCBI Taxonomy" id="1698269"/>
    <lineage>
        <taxon>Archaea</taxon>
        <taxon>Methanobacteriati</taxon>
        <taxon>Methanobacteriota</taxon>
        <taxon>candidate division MSBL1</taxon>
    </lineage>
</organism>
<accession>A0A656YX01</accession>
<dbReference type="Proteomes" id="UP000070257">
    <property type="component" value="Unassembled WGS sequence"/>
</dbReference>
<dbReference type="NCBIfam" id="NF011529">
    <property type="entry name" value="PRK14968.1-3"/>
    <property type="match status" value="1"/>
</dbReference>